<gene>
    <name evidence="1" type="ORF">SAMN05661109_01310</name>
</gene>
<proteinExistence type="predicted"/>
<protein>
    <submittedName>
        <fullName evidence="1">Uncharacterized protein</fullName>
    </submittedName>
</protein>
<dbReference type="AlphaFoldDB" id="A0A1H9T4M5"/>
<evidence type="ECO:0000313" key="2">
    <source>
        <dbReference type="Proteomes" id="UP000198929"/>
    </source>
</evidence>
<sequence>MKPLEINPTTVSAVSGLVPEPARITPVNPLSDSPAAAAFDEFSTALADRIYECATRIADHAGEVAAFAEIAAQADEANAADLKHIRSEVR</sequence>
<reference evidence="2" key="1">
    <citation type="submission" date="2016-10" db="EMBL/GenBank/DDBJ databases">
        <authorList>
            <person name="Varghese N."/>
            <person name="Submissions S."/>
        </authorList>
    </citation>
    <scope>NUCLEOTIDE SEQUENCE [LARGE SCALE GENOMIC DNA]</scope>
    <source>
        <strain evidence="2">DSM 20524</strain>
    </source>
</reference>
<dbReference type="EMBL" id="FOGQ01000005">
    <property type="protein sequence ID" value="SER92037.1"/>
    <property type="molecule type" value="Genomic_DNA"/>
</dbReference>
<dbReference type="Proteomes" id="UP000198929">
    <property type="component" value="Unassembled WGS sequence"/>
</dbReference>
<evidence type="ECO:0000313" key="1">
    <source>
        <dbReference type="EMBL" id="SER92037.1"/>
    </source>
</evidence>
<dbReference type="STRING" id="1121357.SAMN05661109_01310"/>
<organism evidence="1 2">
    <name type="scientific">Corynebacterium cystitidis DSM 20524</name>
    <dbReference type="NCBI Taxonomy" id="1121357"/>
    <lineage>
        <taxon>Bacteria</taxon>
        <taxon>Bacillati</taxon>
        <taxon>Actinomycetota</taxon>
        <taxon>Actinomycetes</taxon>
        <taxon>Mycobacteriales</taxon>
        <taxon>Corynebacteriaceae</taxon>
        <taxon>Corynebacterium</taxon>
    </lineage>
</organism>
<name>A0A1H9T4M5_9CORY</name>
<accession>A0A1H9T4M5</accession>
<dbReference type="RefSeq" id="WP_092257991.1">
    <property type="nucleotide sequence ID" value="NZ_CP047199.1"/>
</dbReference>
<keyword evidence="2" id="KW-1185">Reference proteome</keyword>